<dbReference type="Gene3D" id="2.70.98.10">
    <property type="match status" value="1"/>
</dbReference>
<dbReference type="InterPro" id="IPR004199">
    <property type="entry name" value="B-gal_small/dom_5"/>
</dbReference>
<dbReference type="InterPro" id="IPR023230">
    <property type="entry name" value="Glyco_hydro_2_CS"/>
</dbReference>
<dbReference type="Pfam" id="PF00703">
    <property type="entry name" value="Glyco_hydro_2"/>
    <property type="match status" value="1"/>
</dbReference>
<evidence type="ECO:0000313" key="14">
    <source>
        <dbReference type="Proteomes" id="UP000678679"/>
    </source>
</evidence>
<dbReference type="PANTHER" id="PTHR46323:SF2">
    <property type="entry name" value="BETA-GALACTOSIDASE"/>
    <property type="match status" value="1"/>
</dbReference>
<dbReference type="InterPro" id="IPR008979">
    <property type="entry name" value="Galactose-bd-like_sf"/>
</dbReference>
<keyword evidence="7" id="KW-0106">Calcium</keyword>
<evidence type="ECO:0000256" key="8">
    <source>
        <dbReference type="ARBA" id="ARBA00023295"/>
    </source>
</evidence>
<dbReference type="KEGG" id="fya:KMW28_08870"/>
<dbReference type="InterPro" id="IPR017853">
    <property type="entry name" value="GH"/>
</dbReference>
<dbReference type="InterPro" id="IPR032312">
    <property type="entry name" value="LacZ_4"/>
</dbReference>
<dbReference type="Pfam" id="PF16353">
    <property type="entry name" value="LacZ_4"/>
    <property type="match status" value="1"/>
</dbReference>
<dbReference type="FunFam" id="3.20.20.80:FF:000121">
    <property type="entry name" value="Beta-galactosidase"/>
    <property type="match status" value="1"/>
</dbReference>
<dbReference type="Proteomes" id="UP000678679">
    <property type="component" value="Chromosome 1"/>
</dbReference>
<dbReference type="GO" id="GO:0030246">
    <property type="term" value="F:carbohydrate binding"/>
    <property type="evidence" value="ECO:0007669"/>
    <property type="project" value="InterPro"/>
</dbReference>
<gene>
    <name evidence="13" type="ORF">KMW28_08870</name>
</gene>
<keyword evidence="6 10" id="KW-0378">Hydrolase</keyword>
<comment type="similarity">
    <text evidence="3 10">Belongs to the glycosyl hydrolase 2 family.</text>
</comment>
<comment type="catalytic activity">
    <reaction evidence="1 10">
        <text>Hydrolysis of terminal non-reducing beta-D-galactose residues in beta-D-galactosides.</text>
        <dbReference type="EC" id="3.2.1.23"/>
    </reaction>
</comment>
<evidence type="ECO:0000256" key="10">
    <source>
        <dbReference type="RuleBase" id="RU361154"/>
    </source>
</evidence>
<proteinExistence type="inferred from homology"/>
<dbReference type="GO" id="GO:0009341">
    <property type="term" value="C:beta-galactosidase complex"/>
    <property type="evidence" value="ECO:0007669"/>
    <property type="project" value="InterPro"/>
</dbReference>
<evidence type="ECO:0000256" key="1">
    <source>
        <dbReference type="ARBA" id="ARBA00001412"/>
    </source>
</evidence>
<reference evidence="13 14" key="1">
    <citation type="submission" date="2021-05" db="EMBL/GenBank/DDBJ databases">
        <title>Comparative genomic studies on the polysaccharide-degrading batcterial strains of the Flammeovirga genus.</title>
        <authorList>
            <person name="Zewei F."/>
            <person name="Zheng Z."/>
            <person name="Yu L."/>
            <person name="Ruyue G."/>
            <person name="Yanhong M."/>
            <person name="Yuanyuan C."/>
            <person name="Jingyan G."/>
            <person name="Wenjun H."/>
        </authorList>
    </citation>
    <scope>NUCLEOTIDE SEQUENCE [LARGE SCALE GENOMIC DNA]</scope>
    <source>
        <strain evidence="13 14">NBRC:100898</strain>
    </source>
</reference>
<dbReference type="InterPro" id="IPR006101">
    <property type="entry name" value="Glyco_hydro_2"/>
</dbReference>
<sequence>MTKKINLYCLFLLMPLLMNAQGKIDRTPHPYIENPNMIQENKMDTRVHFGVFDTYPEAKTNTFEKSKNYLSLNGIWKFNYAENPDKRPVDFYKNDFDVSAWNDIKVPSNWEVEGFGTPIYTNHPHEFADWRNDDYTDLRKAQPPYVPQEKNPVGSYKRTFDIPANWKGKDVILHIGAIKSAAFIFVNGERVGYTQGSKLPSEFNITKYLKEGKNNVAFEVYRWSDASYLECQDFWRLSGIERDVYLIAQPKVAVNDIKITSGLTNQYKDGQFQLSVNLINTTDVDQKASVKYQLFELETGEEIQKDNKSVSLSKGQFDVAFEKKEFKDIKAWSAEAPNLYQAIITLSDVNDKVLMSTSQRLGFKSSEIKDGKLLVNGQPVLLKGVNLHEHNAETGHVMTKELMRKDLELMKQFNVNAVRTSHYPQPEYWYDLCDEYGIYVLDEANIESHGMGYNLAKGRSLGNTPSYELAHVDRIRRMYQRDKNYVSVIGWSLGNEAGNGYNFYKGYQYLKSVDDRPVQYERAGLEWNTDIYVPMYPSVGYIEKYAKEYSDRPLIMCEYEHSMGNSTGNMKDYWDVIEKYENLQGGFIWDWVDQGIKVEKDGKIMYAFGGDFGPENVPTDGNFLLNGVVNSDRTPQPALYEVKKQYQNVKFEAVDLEKGIVRVKNWNYFIDLSKYHLEITVTADGKVVKRFPSQILKTKPTETEELTFDVSAIKPLANTEYYLNLSLQLINEEPFLPKNFEVAKEQFLLPIYKNEEKPLPIYAGLTLDENDAELIIKNRWLHLVFDKKEGIIKEYTVNKVAYLKDGKGPKPTFWRPIVDNDYGNKMDVKNINWKKATYESKVSNVSSEMLNKGTASIQVTFDLGEIGTSCNVNYLVNGDGSIDVKATLEGKEDLPDLPRFGMVMQLQKQFDQFTYYGKGPFENYIDRNDGASVSVYSSKVKDQFVAYERPQENGHKTDVQWAALANSKGNALMFKSSMKLGTTALHYTSEDLDARPGYKYPEVRLENKHNCDIEAQDLVEWHIDYKQRGVAGTDSWYSMPLDQYVIQPNENITYEFTLVPIKSASVNKYIQTAKKKYKRLSIQ</sequence>
<dbReference type="PRINTS" id="PR00132">
    <property type="entry name" value="GLHYDRLASE2"/>
</dbReference>
<comment type="subunit">
    <text evidence="4">Monomer.</text>
</comment>
<dbReference type="EMBL" id="CP076132">
    <property type="protein sequence ID" value="QWG03680.1"/>
    <property type="molecule type" value="Genomic_DNA"/>
</dbReference>
<dbReference type="PANTHER" id="PTHR46323">
    <property type="entry name" value="BETA-GALACTOSIDASE"/>
    <property type="match status" value="1"/>
</dbReference>
<evidence type="ECO:0000256" key="5">
    <source>
        <dbReference type="ARBA" id="ARBA00012756"/>
    </source>
</evidence>
<evidence type="ECO:0000256" key="11">
    <source>
        <dbReference type="SAM" id="SignalP"/>
    </source>
</evidence>
<dbReference type="InterPro" id="IPR006104">
    <property type="entry name" value="Glyco_hydro_2_N"/>
</dbReference>
<evidence type="ECO:0000256" key="9">
    <source>
        <dbReference type="ARBA" id="ARBA00032230"/>
    </source>
</evidence>
<accession>A0AAX1NBM1</accession>
<dbReference type="GO" id="GO:0005990">
    <property type="term" value="P:lactose catabolic process"/>
    <property type="evidence" value="ECO:0007669"/>
    <property type="project" value="TreeGrafter"/>
</dbReference>
<name>A0AAX1NBM1_9BACT</name>
<dbReference type="Pfam" id="PF02929">
    <property type="entry name" value="Bgal_small_N"/>
    <property type="match status" value="1"/>
</dbReference>
<dbReference type="SUPFAM" id="SSF49785">
    <property type="entry name" value="Galactose-binding domain-like"/>
    <property type="match status" value="1"/>
</dbReference>
<dbReference type="InterPro" id="IPR006103">
    <property type="entry name" value="Glyco_hydro_2_cat"/>
</dbReference>
<feature type="signal peptide" evidence="11">
    <location>
        <begin position="1"/>
        <end position="20"/>
    </location>
</feature>
<evidence type="ECO:0000256" key="4">
    <source>
        <dbReference type="ARBA" id="ARBA00011245"/>
    </source>
</evidence>
<dbReference type="RefSeq" id="WP_169664537.1">
    <property type="nucleotide sequence ID" value="NZ_CP076132.1"/>
</dbReference>
<dbReference type="GO" id="GO:0004565">
    <property type="term" value="F:beta-galactosidase activity"/>
    <property type="evidence" value="ECO:0007669"/>
    <property type="project" value="UniProtKB-EC"/>
</dbReference>
<dbReference type="Gene3D" id="3.20.20.80">
    <property type="entry name" value="Glycosidases"/>
    <property type="match status" value="1"/>
</dbReference>
<dbReference type="SUPFAM" id="SSF49303">
    <property type="entry name" value="beta-Galactosidase/glucuronidase domain"/>
    <property type="match status" value="2"/>
</dbReference>
<comment type="cofactor">
    <cofactor evidence="2">
        <name>Ca(2+)</name>
        <dbReference type="ChEBI" id="CHEBI:29108"/>
    </cofactor>
</comment>
<feature type="chain" id="PRO_5043365209" description="Beta-galactosidase" evidence="11">
    <location>
        <begin position="21"/>
        <end position="1083"/>
    </location>
</feature>
<dbReference type="InterPro" id="IPR006102">
    <property type="entry name" value="Ig-like_GH2"/>
</dbReference>
<evidence type="ECO:0000259" key="12">
    <source>
        <dbReference type="SMART" id="SM01038"/>
    </source>
</evidence>
<evidence type="ECO:0000256" key="2">
    <source>
        <dbReference type="ARBA" id="ARBA00001913"/>
    </source>
</evidence>
<dbReference type="InterPro" id="IPR011013">
    <property type="entry name" value="Gal_mutarotase_sf_dom"/>
</dbReference>
<dbReference type="InterPro" id="IPR050347">
    <property type="entry name" value="Bact_Beta-galactosidase"/>
</dbReference>
<dbReference type="SUPFAM" id="SSF74650">
    <property type="entry name" value="Galactose mutarotase-like"/>
    <property type="match status" value="1"/>
</dbReference>
<keyword evidence="14" id="KW-1185">Reference proteome</keyword>
<dbReference type="Pfam" id="PF02837">
    <property type="entry name" value="Glyco_hydro_2_N"/>
    <property type="match status" value="1"/>
</dbReference>
<feature type="domain" description="Beta galactosidase small chain/" evidence="12">
    <location>
        <begin position="775"/>
        <end position="1059"/>
    </location>
</feature>
<keyword evidence="11" id="KW-0732">Signal</keyword>
<dbReference type="Pfam" id="PF02836">
    <property type="entry name" value="Glyco_hydro_2_C"/>
    <property type="match status" value="1"/>
</dbReference>
<evidence type="ECO:0000256" key="6">
    <source>
        <dbReference type="ARBA" id="ARBA00022801"/>
    </source>
</evidence>
<evidence type="ECO:0000256" key="3">
    <source>
        <dbReference type="ARBA" id="ARBA00007401"/>
    </source>
</evidence>
<dbReference type="EC" id="3.2.1.23" evidence="5 10"/>
<dbReference type="Gene3D" id="2.60.120.260">
    <property type="entry name" value="Galactose-binding domain-like"/>
    <property type="match status" value="1"/>
</dbReference>
<evidence type="ECO:0000256" key="7">
    <source>
        <dbReference type="ARBA" id="ARBA00022837"/>
    </source>
</evidence>
<dbReference type="Gene3D" id="2.60.40.10">
    <property type="entry name" value="Immunoglobulins"/>
    <property type="match status" value="2"/>
</dbReference>
<dbReference type="PROSITE" id="PS00719">
    <property type="entry name" value="GLYCOSYL_HYDROL_F2_1"/>
    <property type="match status" value="1"/>
</dbReference>
<dbReference type="InterPro" id="IPR013783">
    <property type="entry name" value="Ig-like_fold"/>
</dbReference>
<evidence type="ECO:0000313" key="13">
    <source>
        <dbReference type="EMBL" id="QWG03680.1"/>
    </source>
</evidence>
<organism evidence="13 14">
    <name type="scientific">Flammeovirga yaeyamensis</name>
    <dbReference type="NCBI Taxonomy" id="367791"/>
    <lineage>
        <taxon>Bacteria</taxon>
        <taxon>Pseudomonadati</taxon>
        <taxon>Bacteroidota</taxon>
        <taxon>Cytophagia</taxon>
        <taxon>Cytophagales</taxon>
        <taxon>Flammeovirgaceae</taxon>
        <taxon>Flammeovirga</taxon>
    </lineage>
</organism>
<keyword evidence="8 10" id="KW-0326">Glycosidase</keyword>
<dbReference type="InterPro" id="IPR014718">
    <property type="entry name" value="GH-type_carb-bd"/>
</dbReference>
<protein>
    <recommendedName>
        <fullName evidence="5 10">Beta-galactosidase</fullName>
        <ecNumber evidence="5 10">3.2.1.23</ecNumber>
    </recommendedName>
    <alternativeName>
        <fullName evidence="9 10">Lactase</fullName>
    </alternativeName>
</protein>
<dbReference type="SUPFAM" id="SSF51445">
    <property type="entry name" value="(Trans)glycosidases"/>
    <property type="match status" value="1"/>
</dbReference>
<dbReference type="AlphaFoldDB" id="A0AAX1NBM1"/>
<dbReference type="InterPro" id="IPR036156">
    <property type="entry name" value="Beta-gal/glucu_dom_sf"/>
</dbReference>
<dbReference type="SMART" id="SM01038">
    <property type="entry name" value="Bgal_small_N"/>
    <property type="match status" value="1"/>
</dbReference>